<evidence type="ECO:0000313" key="1">
    <source>
        <dbReference type="EnsemblPlants" id="QL01p029480:mrna"/>
    </source>
</evidence>
<dbReference type="Gramene" id="QL01p029480:mrna">
    <property type="protein sequence ID" value="QL01p029480:mrna"/>
    <property type="gene ID" value="QL01p029480"/>
</dbReference>
<protein>
    <recommendedName>
        <fullName evidence="3">DUF4283 domain-containing protein</fullName>
    </recommendedName>
</protein>
<name>A0A7N2QXP4_QUELO</name>
<evidence type="ECO:0000313" key="2">
    <source>
        <dbReference type="Proteomes" id="UP000594261"/>
    </source>
</evidence>
<reference evidence="1 2" key="1">
    <citation type="journal article" date="2016" name="G3 (Bethesda)">
        <title>First Draft Assembly and Annotation of the Genome of a California Endemic Oak Quercus lobata Nee (Fagaceae).</title>
        <authorList>
            <person name="Sork V.L."/>
            <person name="Fitz-Gibbon S.T."/>
            <person name="Puiu D."/>
            <person name="Crepeau M."/>
            <person name="Gugger P.F."/>
            <person name="Sherman R."/>
            <person name="Stevens K."/>
            <person name="Langley C.H."/>
            <person name="Pellegrini M."/>
            <person name="Salzberg S.L."/>
        </authorList>
    </citation>
    <scope>NUCLEOTIDE SEQUENCE [LARGE SCALE GENOMIC DNA]</scope>
    <source>
        <strain evidence="1 2">cv. SW786</strain>
    </source>
</reference>
<dbReference type="SUPFAM" id="SSF56219">
    <property type="entry name" value="DNase I-like"/>
    <property type="match status" value="1"/>
</dbReference>
<accession>A0A7N2QXP4</accession>
<reference evidence="1" key="2">
    <citation type="submission" date="2021-01" db="UniProtKB">
        <authorList>
            <consortium name="EnsemblPlants"/>
        </authorList>
    </citation>
    <scope>IDENTIFICATION</scope>
</reference>
<dbReference type="EMBL" id="LRBV02000001">
    <property type="status" value="NOT_ANNOTATED_CDS"/>
    <property type="molecule type" value="Genomic_DNA"/>
</dbReference>
<dbReference type="InParanoid" id="A0A7N2QXP4"/>
<sequence length="345" mass="39539">MTANSVTFSTLPIWVQVWGLPFDLINEEAGWEIGKGDLTASRKTIWRLAEGGFSSEGYRSRTGQNQCATTYTSVGTTLESYGFNQFHDKGAGNNDINDIYGRKDNDSTHKYPHQTQAADFQENRDGGREEVMKETLIDNSDSHALKSTLINMPVIYDELNAHVDHLIHLTQSREESSDMEKQSQLHGALNNATWKRIQCTPCSKTNLSHQSSYGAKRAQPGVNICDEEEIQNAKRRKRMEEKKKKKTSTTQRWSIRRNGGLALWMEGIDLHIQTFTLNHIDALIKDDLAKLWRLTRFYGWPEEHRKQESWQLLKHLHSRHSAPWLCLGDFNEILKSKEKKGGLPK</sequence>
<dbReference type="InterPro" id="IPR036691">
    <property type="entry name" value="Endo/exonu/phosph_ase_sf"/>
</dbReference>
<organism evidence="1 2">
    <name type="scientific">Quercus lobata</name>
    <name type="common">Valley oak</name>
    <dbReference type="NCBI Taxonomy" id="97700"/>
    <lineage>
        <taxon>Eukaryota</taxon>
        <taxon>Viridiplantae</taxon>
        <taxon>Streptophyta</taxon>
        <taxon>Embryophyta</taxon>
        <taxon>Tracheophyta</taxon>
        <taxon>Spermatophyta</taxon>
        <taxon>Magnoliopsida</taxon>
        <taxon>eudicotyledons</taxon>
        <taxon>Gunneridae</taxon>
        <taxon>Pentapetalae</taxon>
        <taxon>rosids</taxon>
        <taxon>fabids</taxon>
        <taxon>Fagales</taxon>
        <taxon>Fagaceae</taxon>
        <taxon>Quercus</taxon>
    </lineage>
</organism>
<dbReference type="EnsemblPlants" id="QL01p029480:mrna">
    <property type="protein sequence ID" value="QL01p029480:mrna"/>
    <property type="gene ID" value="QL01p029480"/>
</dbReference>
<dbReference type="AlphaFoldDB" id="A0A7N2QXP4"/>
<dbReference type="Proteomes" id="UP000594261">
    <property type="component" value="Chromosome 1"/>
</dbReference>
<keyword evidence="2" id="KW-1185">Reference proteome</keyword>
<proteinExistence type="predicted"/>
<evidence type="ECO:0008006" key="3">
    <source>
        <dbReference type="Google" id="ProtNLM"/>
    </source>
</evidence>